<feature type="region of interest" description="Disordered" evidence="1">
    <location>
        <begin position="516"/>
        <end position="535"/>
    </location>
</feature>
<accession>A0A197JKY9</accession>
<dbReference type="AlphaFoldDB" id="A0A197JKY9"/>
<protein>
    <recommendedName>
        <fullName evidence="4">Carbohydrate-binding module family 48 protein</fullName>
    </recommendedName>
</protein>
<reference evidence="2 3" key="1">
    <citation type="submission" date="2016-05" db="EMBL/GenBank/DDBJ databases">
        <title>Genome sequencing reveals origins of a unique bacterial endosymbiosis in the earliest lineages of terrestrial Fungi.</title>
        <authorList>
            <consortium name="DOE Joint Genome Institute"/>
            <person name="Uehling J."/>
            <person name="Gryganskyi A."/>
            <person name="Hameed K."/>
            <person name="Tschaplinski T."/>
            <person name="Misztal P."/>
            <person name="Wu S."/>
            <person name="Desiro A."/>
            <person name="Vande Pol N."/>
            <person name="Du Z.-Y."/>
            <person name="Zienkiewicz A."/>
            <person name="Zienkiewicz K."/>
            <person name="Morin E."/>
            <person name="Tisserant E."/>
            <person name="Splivallo R."/>
            <person name="Hainaut M."/>
            <person name="Henrissat B."/>
            <person name="Ohm R."/>
            <person name="Kuo A."/>
            <person name="Yan J."/>
            <person name="Lipzen A."/>
            <person name="Nolan M."/>
            <person name="Labutti K."/>
            <person name="Barry K."/>
            <person name="Goldstein A."/>
            <person name="Labbe J."/>
            <person name="Schadt C."/>
            <person name="Tuskan G."/>
            <person name="Grigoriev I."/>
            <person name="Martin F."/>
            <person name="Vilgalys R."/>
            <person name="Bonito G."/>
        </authorList>
    </citation>
    <scope>NUCLEOTIDE SEQUENCE [LARGE SCALE GENOMIC DNA]</scope>
    <source>
        <strain evidence="2 3">AG-77</strain>
    </source>
</reference>
<feature type="compositionally biased region" description="Basic residues" evidence="1">
    <location>
        <begin position="165"/>
        <end position="182"/>
    </location>
</feature>
<feature type="compositionally biased region" description="Low complexity" evidence="1">
    <location>
        <begin position="183"/>
        <end position="198"/>
    </location>
</feature>
<dbReference type="EMBL" id="KV442082">
    <property type="protein sequence ID" value="OAQ25166.1"/>
    <property type="molecule type" value="Genomic_DNA"/>
</dbReference>
<dbReference type="InterPro" id="IPR013783">
    <property type="entry name" value="Ig-like_fold"/>
</dbReference>
<evidence type="ECO:0000313" key="3">
    <source>
        <dbReference type="Proteomes" id="UP000078512"/>
    </source>
</evidence>
<feature type="compositionally biased region" description="Low complexity" evidence="1">
    <location>
        <begin position="79"/>
        <end position="107"/>
    </location>
</feature>
<feature type="region of interest" description="Disordered" evidence="1">
    <location>
        <begin position="882"/>
        <end position="930"/>
    </location>
</feature>
<feature type="compositionally biased region" description="Basic and acidic residues" evidence="1">
    <location>
        <begin position="214"/>
        <end position="228"/>
    </location>
</feature>
<feature type="compositionally biased region" description="Basic residues" evidence="1">
    <location>
        <begin position="199"/>
        <end position="213"/>
    </location>
</feature>
<sequence>MLTTQIQVLLYVGNIQVISCSVFVPVPSIVVKSHQTLEAILPYLPLSLTTAAETEDILLQSGPDPLLPQPALPAPPGPDSLSSTTSISTALATSSSSPHSTALVLSSRQDITSPSHPHRNNSTNNNNNQRRSSSSNSNRISPDSSIPATTCIKISLHPTPSFKFVKPKCPHQHQKNRNRRHFQQQQQQQQQQHPSSSHSHSHSHSRSHSHSHSHSHDHGRSHRSDSYRHSNSNNSTTTMASLEYPQQTSTTATAAAAAVGGTVTVKFTYPVPSTNSSTPVPELVQVTGTFNSWQRSQPLTCNQDQTFFEGDIPIDIASLSQETDNKKQEDPNRKKILFKFVLDGQSWVTDPDQEVERDHAGNLNNVLFITNPLATATSTTVDTKDDAPTPPAPAVVAAEVKTETTETEEEKAARLKQEAEDDETIRRLGGGMWGAPYFAVNDPAELPEHFPAAAEDSATKEAEVTPAPVTPAAATPLTTTTVEKEKEAKETVAEKVDAPAPAAVEPVVQVAQITVESSPAPEQPEQPKEEEVEDEDDKIIKALGGGMWGTPFFKVNDPTALPEHFQEALVANAAAATISASSPSPAVESEEVTDKDGHNIHIVKDEITTTVGGGKLIETVVETTEDTIIEAADGTFLEESITTSVEDTISGVIDEEVTEIIETIEEEEAPSAAAEVQGTQVVVEDEGAIEFVETILEQTDADDTIIVPSAGTLTPPEVTMTEIETTTSVQGEDGVETTIVEDTLTFSEGPEVDAGSLHSLTTGVKPVTQGESVVVEQSPEVVVAASAPSSGDAKPSVDESVEPLPLPSLSSTTVNTTATAATPSTVVEPSTPIPSSNNNNKDLQDAESAVVLLPHAGDAKPTADLSVTTTVLTPTPVVETKSTLPDHLVPGAEPASLTTTAPVSAEKGGENMEKSEKRKSFWKKIKKALS</sequence>
<feature type="compositionally biased region" description="Low complexity" evidence="1">
    <location>
        <begin position="120"/>
        <end position="146"/>
    </location>
</feature>
<feature type="region of interest" description="Disordered" evidence="1">
    <location>
        <begin position="786"/>
        <end position="839"/>
    </location>
</feature>
<evidence type="ECO:0000256" key="1">
    <source>
        <dbReference type="SAM" id="MobiDB-lite"/>
    </source>
</evidence>
<evidence type="ECO:0000313" key="2">
    <source>
        <dbReference type="EMBL" id="OAQ25166.1"/>
    </source>
</evidence>
<dbReference type="OrthoDB" id="5976022at2759"/>
<dbReference type="Proteomes" id="UP000078512">
    <property type="component" value="Unassembled WGS sequence"/>
</dbReference>
<dbReference type="Gene3D" id="2.60.40.10">
    <property type="entry name" value="Immunoglobulins"/>
    <property type="match status" value="1"/>
</dbReference>
<feature type="compositionally biased region" description="Low complexity" evidence="1">
    <location>
        <begin position="807"/>
        <end position="839"/>
    </location>
</feature>
<feature type="region of interest" description="Disordered" evidence="1">
    <location>
        <begin position="60"/>
        <end position="146"/>
    </location>
</feature>
<feature type="region of interest" description="Disordered" evidence="1">
    <location>
        <begin position="160"/>
        <end position="237"/>
    </location>
</feature>
<gene>
    <name evidence="2" type="ORF">K457DRAFT_129264</name>
</gene>
<name>A0A197JKY9_9FUNG</name>
<organism evidence="2 3">
    <name type="scientific">Linnemannia elongata AG-77</name>
    <dbReference type="NCBI Taxonomy" id="1314771"/>
    <lineage>
        <taxon>Eukaryota</taxon>
        <taxon>Fungi</taxon>
        <taxon>Fungi incertae sedis</taxon>
        <taxon>Mucoromycota</taxon>
        <taxon>Mortierellomycotina</taxon>
        <taxon>Mortierellomycetes</taxon>
        <taxon>Mortierellales</taxon>
        <taxon>Mortierellaceae</taxon>
        <taxon>Linnemannia</taxon>
    </lineage>
</organism>
<feature type="compositionally biased region" description="Pro residues" evidence="1">
    <location>
        <begin position="65"/>
        <end position="78"/>
    </location>
</feature>
<dbReference type="InterPro" id="IPR014756">
    <property type="entry name" value="Ig_E-set"/>
</dbReference>
<feature type="compositionally biased region" description="Basic and acidic residues" evidence="1">
    <location>
        <begin position="907"/>
        <end position="919"/>
    </location>
</feature>
<dbReference type="SUPFAM" id="SSF81296">
    <property type="entry name" value="E set domains"/>
    <property type="match status" value="1"/>
</dbReference>
<dbReference type="CDD" id="cd02859">
    <property type="entry name" value="E_set_AMPKbeta_like_N"/>
    <property type="match status" value="1"/>
</dbReference>
<feature type="compositionally biased region" description="Basic residues" evidence="1">
    <location>
        <begin position="920"/>
        <end position="930"/>
    </location>
</feature>
<evidence type="ECO:0008006" key="4">
    <source>
        <dbReference type="Google" id="ProtNLM"/>
    </source>
</evidence>
<keyword evidence="3" id="KW-1185">Reference proteome</keyword>
<proteinExistence type="predicted"/>